<dbReference type="Proteomes" id="UP000790787">
    <property type="component" value="Chromosome 13"/>
</dbReference>
<evidence type="ECO:0000256" key="2">
    <source>
        <dbReference type="ARBA" id="ARBA00022676"/>
    </source>
</evidence>
<keyword evidence="6" id="KW-1185">Reference proteome</keyword>
<dbReference type="OrthoDB" id="2019572at2759"/>
<keyword evidence="2" id="KW-0328">Glycosyltransferase</keyword>
<protein>
    <submittedName>
        <fullName evidence="7">Beta-glucuronosyltransferase GlcAT14A-like</fullName>
    </submittedName>
</protein>
<dbReference type="KEGG" id="nta:107766975"/>
<accession>A0A1S3XP03</accession>
<evidence type="ECO:0000256" key="1">
    <source>
        <dbReference type="ARBA" id="ARBA00004606"/>
    </source>
</evidence>
<dbReference type="AlphaFoldDB" id="A0A1S3XP03"/>
<evidence type="ECO:0000256" key="3">
    <source>
        <dbReference type="ARBA" id="ARBA00022679"/>
    </source>
</evidence>
<dbReference type="GO" id="GO:0016020">
    <property type="term" value="C:membrane"/>
    <property type="evidence" value="ECO:0007669"/>
    <property type="project" value="UniProtKB-SubCell"/>
</dbReference>
<dbReference type="PaxDb" id="4097-A0A1S3XP03"/>
<dbReference type="PANTHER" id="PTHR45719">
    <property type="entry name" value="GLYCOSYLTRANSFERASE"/>
    <property type="match status" value="1"/>
</dbReference>
<proteinExistence type="predicted"/>
<keyword evidence="4" id="KW-0472">Membrane</keyword>
<evidence type="ECO:0000313" key="6">
    <source>
        <dbReference type="Proteomes" id="UP000790787"/>
    </source>
</evidence>
<evidence type="ECO:0000256" key="5">
    <source>
        <dbReference type="ARBA" id="ARBA00023180"/>
    </source>
</evidence>
<gene>
    <name evidence="7" type="primary">LOC107766975</name>
</gene>
<dbReference type="OMA" id="HYSIWDA"/>
<keyword evidence="5" id="KW-0325">Glycoprotein</keyword>
<dbReference type="Pfam" id="PF02485">
    <property type="entry name" value="Branch"/>
    <property type="match status" value="1"/>
</dbReference>
<dbReference type="SMR" id="A0A1S3XP03"/>
<evidence type="ECO:0000313" key="7">
    <source>
        <dbReference type="RefSeq" id="XP_016441382.2"/>
    </source>
</evidence>
<sequence length="438" mass="49088">MHNHNHLQPPPTTISSAATTTSICRSITFSTPFILLITTLFSLLLILSLSFSPTTPPPHPHPSLFPNYLNSPSTPNDQTTLPPTPPSIAYLISGSTKDSSRILRLLFSIYHPRNQYLIHLDKKTSKSELNNLALTVQSVPVFKAAQNVNVIGKADFRYKIGSCSLAAKLHGASILLKLSKSWDWFINLSAADYPLVTQDDLLHILSYLPKDLNFVNHSSYIGWRESKKLKLIVVDPGLYLAEESEVYYATQKRVLPDAYRLFTGSSSAILTRKFIEYCILGSENLPRTLLMYLSNSPSSESVYFPTILCNSQKFNRTTINHNMLYASLNSRSQARRLNSSDFNDLLMSGAAFASPFKVDDPVLDQIDHELLHHNRDEPVPGGWCLGDTETNKCSVWGDAEILRPGPGAKRLEKHFLELFSNESYLSDQCQYEKSSSSR</sequence>
<dbReference type="RefSeq" id="XP_016441382.2">
    <property type="nucleotide sequence ID" value="XM_016585896.2"/>
</dbReference>
<dbReference type="RefSeq" id="XP_016441382.1">
    <property type="nucleotide sequence ID" value="XM_016585896.1"/>
</dbReference>
<name>A0A1S3XP03_TOBAC</name>
<dbReference type="InterPro" id="IPR003406">
    <property type="entry name" value="Glyco_trans_14"/>
</dbReference>
<reference evidence="7" key="2">
    <citation type="submission" date="2025-08" db="UniProtKB">
        <authorList>
            <consortium name="RefSeq"/>
        </authorList>
    </citation>
    <scope>IDENTIFICATION</scope>
    <source>
        <tissue evidence="7">Leaf</tissue>
    </source>
</reference>
<evidence type="ECO:0000256" key="4">
    <source>
        <dbReference type="ARBA" id="ARBA00023136"/>
    </source>
</evidence>
<organism evidence="6 7">
    <name type="scientific">Nicotiana tabacum</name>
    <name type="common">Common tobacco</name>
    <dbReference type="NCBI Taxonomy" id="4097"/>
    <lineage>
        <taxon>Eukaryota</taxon>
        <taxon>Viridiplantae</taxon>
        <taxon>Streptophyta</taxon>
        <taxon>Embryophyta</taxon>
        <taxon>Tracheophyta</taxon>
        <taxon>Spermatophyta</taxon>
        <taxon>Magnoliopsida</taxon>
        <taxon>eudicotyledons</taxon>
        <taxon>Gunneridae</taxon>
        <taxon>Pentapetalae</taxon>
        <taxon>asterids</taxon>
        <taxon>lamiids</taxon>
        <taxon>Solanales</taxon>
        <taxon>Solanaceae</taxon>
        <taxon>Nicotianoideae</taxon>
        <taxon>Nicotianeae</taxon>
        <taxon>Nicotiana</taxon>
    </lineage>
</organism>
<dbReference type="GeneID" id="107766975"/>
<dbReference type="InterPro" id="IPR044610">
    <property type="entry name" value="GLCAT14A/B/C"/>
</dbReference>
<dbReference type="GO" id="GO:0015020">
    <property type="term" value="F:glucuronosyltransferase activity"/>
    <property type="evidence" value="ECO:0007669"/>
    <property type="project" value="InterPro"/>
</dbReference>
<comment type="subcellular location">
    <subcellularLocation>
        <location evidence="1">Membrane</location>
        <topology evidence="1">Single-pass type II membrane protein</topology>
    </subcellularLocation>
</comment>
<reference evidence="6" key="1">
    <citation type="journal article" date="2014" name="Nat. Commun.">
        <title>The tobacco genome sequence and its comparison with those of tomato and potato.</title>
        <authorList>
            <person name="Sierro N."/>
            <person name="Battey J.N."/>
            <person name="Ouadi S."/>
            <person name="Bakaher N."/>
            <person name="Bovet L."/>
            <person name="Willig A."/>
            <person name="Goepfert S."/>
            <person name="Peitsch M.C."/>
            <person name="Ivanov N.V."/>
        </authorList>
    </citation>
    <scope>NUCLEOTIDE SEQUENCE [LARGE SCALE GENOMIC DNA]</scope>
</reference>
<keyword evidence="3" id="KW-0808">Transferase</keyword>
<dbReference type="PANTHER" id="PTHR45719:SF12">
    <property type="entry name" value="BETA-GLUCURONOSYLTRANSFERASE GLCAT14A-LIKE"/>
    <property type="match status" value="1"/>
</dbReference>